<dbReference type="InterPro" id="IPR039258">
    <property type="entry name" value="ZNF511"/>
</dbReference>
<feature type="domain" description="C2H2-type" evidence="3">
    <location>
        <begin position="158"/>
        <end position="186"/>
    </location>
</feature>
<dbReference type="Proteomes" id="UP001203852">
    <property type="component" value="Unassembled WGS sequence"/>
</dbReference>
<keyword evidence="5" id="KW-1185">Reference proteome</keyword>
<evidence type="ECO:0000313" key="4">
    <source>
        <dbReference type="EMBL" id="KAI1617513.1"/>
    </source>
</evidence>
<proteinExistence type="predicted"/>
<name>A0AAN6IHD1_9EURO</name>
<keyword evidence="1" id="KW-0863">Zinc-finger</keyword>
<dbReference type="PANTHER" id="PTHR21354">
    <property type="entry name" value="ZINC FINGER PROTEIN 511"/>
    <property type="match status" value="1"/>
</dbReference>
<organism evidence="4 5">
    <name type="scientific">Exophiala viscosa</name>
    <dbReference type="NCBI Taxonomy" id="2486360"/>
    <lineage>
        <taxon>Eukaryota</taxon>
        <taxon>Fungi</taxon>
        <taxon>Dikarya</taxon>
        <taxon>Ascomycota</taxon>
        <taxon>Pezizomycotina</taxon>
        <taxon>Eurotiomycetes</taxon>
        <taxon>Chaetothyriomycetidae</taxon>
        <taxon>Chaetothyriales</taxon>
        <taxon>Herpotrichiellaceae</taxon>
        <taxon>Exophiala</taxon>
    </lineage>
</organism>
<reference evidence="4" key="1">
    <citation type="journal article" date="2022" name="bioRxiv">
        <title>Deciphering the potential niche of two novel black yeast fungi from a biological soil crust based on their genomes, phenotypes, and melanin regulation.</title>
        <authorList>
            <consortium name="DOE Joint Genome Institute"/>
            <person name="Carr E.C."/>
            <person name="Barton Q."/>
            <person name="Grambo S."/>
            <person name="Sullivan M."/>
            <person name="Renfro C.M."/>
            <person name="Kuo A."/>
            <person name="Pangilinan J."/>
            <person name="Lipzen A."/>
            <person name="Keymanesh K."/>
            <person name="Savage E."/>
            <person name="Barry K."/>
            <person name="Grigoriev I.V."/>
            <person name="Riekhof W.R."/>
            <person name="Harris S.S."/>
        </authorList>
    </citation>
    <scope>NUCLEOTIDE SEQUENCE</scope>
    <source>
        <strain evidence="4">JF 03-4F</strain>
    </source>
</reference>
<protein>
    <recommendedName>
        <fullName evidence="3">C2H2-type domain-containing protein</fullName>
    </recommendedName>
</protein>
<dbReference type="EMBL" id="MU404350">
    <property type="protein sequence ID" value="KAI1617513.1"/>
    <property type="molecule type" value="Genomic_DNA"/>
</dbReference>
<feature type="region of interest" description="Disordered" evidence="2">
    <location>
        <begin position="323"/>
        <end position="342"/>
    </location>
</feature>
<keyword evidence="1" id="KW-0479">Metal-binding</keyword>
<evidence type="ECO:0000259" key="3">
    <source>
        <dbReference type="PROSITE" id="PS50157"/>
    </source>
</evidence>
<comment type="caution">
    <text evidence="4">The sequence shown here is derived from an EMBL/GenBank/DDBJ whole genome shotgun (WGS) entry which is preliminary data.</text>
</comment>
<sequence>MAARRSASRLQSDCLILAIGNFVTPCFSAINFPTTTIDSASADDRWNRHRPTAPLCYPQILQVIDILAYVADTNSPYSKRSYTAMVKRSRDSSVASAELIVDEDTNSLHHHAKLNAVEMKGCSPSKGAMQCSLSPHREPLDFVSIEDFETHYVKDHSNRCTSCGKNFPTAHFLALHIDENHNTFREVLQAKGEKTYACFVEDCDKKCSTPQKRRLHLIDKHLFPKIYNFRIVDTGIDKSASMLQEGRRRRVSTADDLVQARGRRRRQSEADSNTSRVDPVPVPPESNHEAPSKQNQKRQEDGNIRSGKAVSDATISDLAASMSSLQFVPPSVASKQRNKPKS</sequence>
<dbReference type="AlphaFoldDB" id="A0AAN6IHD1"/>
<dbReference type="GO" id="GO:0008270">
    <property type="term" value="F:zinc ion binding"/>
    <property type="evidence" value="ECO:0007669"/>
    <property type="project" value="UniProtKB-KW"/>
</dbReference>
<feature type="compositionally biased region" description="Basic and acidic residues" evidence="2">
    <location>
        <begin position="286"/>
        <end position="303"/>
    </location>
</feature>
<dbReference type="InterPro" id="IPR013087">
    <property type="entry name" value="Znf_C2H2_type"/>
</dbReference>
<evidence type="ECO:0000313" key="5">
    <source>
        <dbReference type="Proteomes" id="UP001203852"/>
    </source>
</evidence>
<dbReference type="PROSITE" id="PS00028">
    <property type="entry name" value="ZINC_FINGER_C2H2_1"/>
    <property type="match status" value="1"/>
</dbReference>
<gene>
    <name evidence="4" type="ORF">EDD36DRAFT_413232</name>
</gene>
<feature type="region of interest" description="Disordered" evidence="2">
    <location>
        <begin position="245"/>
        <end position="310"/>
    </location>
</feature>
<evidence type="ECO:0000256" key="2">
    <source>
        <dbReference type="SAM" id="MobiDB-lite"/>
    </source>
</evidence>
<keyword evidence="1" id="KW-0862">Zinc</keyword>
<dbReference type="PROSITE" id="PS50157">
    <property type="entry name" value="ZINC_FINGER_C2H2_2"/>
    <property type="match status" value="1"/>
</dbReference>
<dbReference type="PANTHER" id="PTHR21354:SF0">
    <property type="entry name" value="ZINC FINGER PROTEIN 511"/>
    <property type="match status" value="1"/>
</dbReference>
<dbReference type="SMART" id="SM00355">
    <property type="entry name" value="ZnF_C2H2"/>
    <property type="match status" value="2"/>
</dbReference>
<accession>A0AAN6IHD1</accession>
<evidence type="ECO:0000256" key="1">
    <source>
        <dbReference type="PROSITE-ProRule" id="PRU00042"/>
    </source>
</evidence>